<organism evidence="3 4">
    <name type="scientific">Actinomyces respiraculi</name>
    <dbReference type="NCBI Taxonomy" id="2744574"/>
    <lineage>
        <taxon>Bacteria</taxon>
        <taxon>Bacillati</taxon>
        <taxon>Actinomycetota</taxon>
        <taxon>Actinomycetes</taxon>
        <taxon>Actinomycetales</taxon>
        <taxon>Actinomycetaceae</taxon>
        <taxon>Actinomyces</taxon>
    </lineage>
</organism>
<reference evidence="3 4" key="1">
    <citation type="submission" date="2020-11" db="EMBL/GenBank/DDBJ databases">
        <title>Actinomyces sp. ZJ750.</title>
        <authorList>
            <person name="Zhou J."/>
        </authorList>
    </citation>
    <scope>NUCLEOTIDE SEQUENCE [LARGE SCALE GENOMIC DNA]</scope>
    <source>
        <strain evidence="3 4">ZJ750</strain>
    </source>
</reference>
<name>A0A7T0LKZ0_9ACTO</name>
<keyword evidence="2" id="KW-0472">Membrane</keyword>
<feature type="transmembrane region" description="Helical" evidence="2">
    <location>
        <begin position="201"/>
        <end position="221"/>
    </location>
</feature>
<dbReference type="EMBL" id="CP063989">
    <property type="protein sequence ID" value="QPL05532.1"/>
    <property type="molecule type" value="Genomic_DNA"/>
</dbReference>
<feature type="transmembrane region" description="Helical" evidence="2">
    <location>
        <begin position="228"/>
        <end position="249"/>
    </location>
</feature>
<keyword evidence="2" id="KW-0812">Transmembrane</keyword>
<dbReference type="RefSeq" id="WP_166856934.1">
    <property type="nucleotide sequence ID" value="NZ_CP063989.1"/>
</dbReference>
<feature type="transmembrane region" description="Helical" evidence="2">
    <location>
        <begin position="346"/>
        <end position="367"/>
    </location>
</feature>
<feature type="transmembrane region" description="Helical" evidence="2">
    <location>
        <begin position="35"/>
        <end position="55"/>
    </location>
</feature>
<feature type="transmembrane region" description="Helical" evidence="2">
    <location>
        <begin position="261"/>
        <end position="278"/>
    </location>
</feature>
<feature type="region of interest" description="Disordered" evidence="1">
    <location>
        <begin position="1"/>
        <end position="29"/>
    </location>
</feature>
<keyword evidence="4" id="KW-1185">Reference proteome</keyword>
<evidence type="ECO:0000313" key="3">
    <source>
        <dbReference type="EMBL" id="QPL05532.1"/>
    </source>
</evidence>
<evidence type="ECO:0000256" key="2">
    <source>
        <dbReference type="SAM" id="Phobius"/>
    </source>
</evidence>
<feature type="compositionally biased region" description="Low complexity" evidence="1">
    <location>
        <begin position="1"/>
        <end position="22"/>
    </location>
</feature>
<sequence length="378" mass="37554">MPEPTGTASPQTPTSSAATAAPGPRPATDHSTRRLLLATLAVPLVLLLMLLAFFLPSHASSASHLPLSVSGPQQQVSTISTALETTLPGVFDVSVEPSAEAVADAVENRASIGGITVTDSGIEVLEASGNGSAYTTILTNLATALETRADAAALTAAQASGADAAALAALQEQLSATRSVTVTDVAPLPAKDPMGVTITSLALPLVFGGMASGAVLTIVIRAHAWKRIAAALAIAALGSLVVVAALHAGFRTLQGDVALEWLSLALGICSISLTLIGLHRVLGVAGLGIGAALMVFLANPLAGIVAGPWYLPAGWGALGQLMPVGAAGTLLRSAAYFDGAGAGASAWVLVAWCAAGLLLTALGAGLARRQGRAATPAV</sequence>
<dbReference type="AlphaFoldDB" id="A0A7T0LKZ0"/>
<protein>
    <submittedName>
        <fullName evidence="3">ABC transporter permease</fullName>
    </submittedName>
</protein>
<evidence type="ECO:0000256" key="1">
    <source>
        <dbReference type="SAM" id="MobiDB-lite"/>
    </source>
</evidence>
<gene>
    <name evidence="3" type="ORF">ID810_00585</name>
</gene>
<feature type="transmembrane region" description="Helical" evidence="2">
    <location>
        <begin position="285"/>
        <end position="311"/>
    </location>
</feature>
<proteinExistence type="predicted"/>
<dbReference type="Proteomes" id="UP000594637">
    <property type="component" value="Chromosome"/>
</dbReference>
<keyword evidence="2" id="KW-1133">Transmembrane helix</keyword>
<evidence type="ECO:0000313" key="4">
    <source>
        <dbReference type="Proteomes" id="UP000594637"/>
    </source>
</evidence>
<dbReference type="KEGG" id="arep:ID810_00585"/>
<accession>A0A7T0LKZ0</accession>